<dbReference type="InterPro" id="IPR014717">
    <property type="entry name" value="Transl_elong_EF1B/ribsomal_bS6"/>
</dbReference>
<keyword evidence="3" id="KW-1185">Reference proteome</keyword>
<accession>A0A9X1VCY3</accession>
<reference evidence="2" key="1">
    <citation type="submission" date="2022-03" db="EMBL/GenBank/DDBJ databases">
        <title>Draft Genome Sequence of Firmicute Strain S0AB, a Heterotrophic Iron/Sulfur-Oxidizing Extreme Acidophile.</title>
        <authorList>
            <person name="Vergara E."/>
            <person name="Pakostova E."/>
            <person name="Johnson D.B."/>
            <person name="Holmes D.S."/>
        </authorList>
    </citation>
    <scope>NUCLEOTIDE SEQUENCE</scope>
    <source>
        <strain evidence="2">S0AB</strain>
    </source>
</reference>
<sequence length="211" mass="23730">MKFNFVYIWGILFSYKKELTAWLIVLLIVFIFSELNGPATIELQQKQNLLFQANNQLQTMSDMLHRMEFHGVNQDERKIDALPTFSDIPGVLITINNIAQNTGITITAFDFSSDSSSPYTSNVPSALQSALDRFFSASSANTGQNDVPIQSLPLQLTVNGTRHHLLQFIKDLEHENRPTSVTEINIPNITQSSQSIVATINCDVYYRTGIE</sequence>
<feature type="transmembrane region" description="Helical" evidence="1">
    <location>
        <begin position="20"/>
        <end position="37"/>
    </location>
</feature>
<protein>
    <submittedName>
        <fullName evidence="2">Uncharacterized protein</fullName>
    </submittedName>
</protein>
<dbReference type="Gene3D" id="3.30.70.60">
    <property type="match status" value="1"/>
</dbReference>
<dbReference type="Proteomes" id="UP001139263">
    <property type="component" value="Unassembled WGS sequence"/>
</dbReference>
<evidence type="ECO:0000313" key="3">
    <source>
        <dbReference type="Proteomes" id="UP001139263"/>
    </source>
</evidence>
<comment type="caution">
    <text evidence="2">The sequence shown here is derived from an EMBL/GenBank/DDBJ whole genome shotgun (WGS) entry which is preliminary data.</text>
</comment>
<dbReference type="AlphaFoldDB" id="A0A9X1VCY3"/>
<evidence type="ECO:0000256" key="1">
    <source>
        <dbReference type="SAM" id="Phobius"/>
    </source>
</evidence>
<keyword evidence="1" id="KW-1133">Transmembrane helix</keyword>
<gene>
    <name evidence="2" type="ORF">MM817_02078</name>
</gene>
<evidence type="ECO:0000313" key="2">
    <source>
        <dbReference type="EMBL" id="MCI0183787.1"/>
    </source>
</evidence>
<organism evidence="2 3">
    <name type="scientific">Sulfoacidibacillus ferrooxidans</name>
    <dbReference type="NCBI Taxonomy" id="2005001"/>
    <lineage>
        <taxon>Bacteria</taxon>
        <taxon>Bacillati</taxon>
        <taxon>Bacillota</taxon>
        <taxon>Bacilli</taxon>
        <taxon>Bacillales</taxon>
        <taxon>Alicyclobacillaceae</taxon>
        <taxon>Sulfoacidibacillus</taxon>
    </lineage>
</organism>
<keyword evidence="1" id="KW-0812">Transmembrane</keyword>
<dbReference type="EMBL" id="JALBUF010000006">
    <property type="protein sequence ID" value="MCI0183787.1"/>
    <property type="molecule type" value="Genomic_DNA"/>
</dbReference>
<keyword evidence="1" id="KW-0472">Membrane</keyword>
<name>A0A9X1VCY3_9BACL</name>
<proteinExistence type="predicted"/>
<dbReference type="RefSeq" id="WP_241714507.1">
    <property type="nucleotide sequence ID" value="NZ_JALBUF010000006.1"/>
</dbReference>